<feature type="compositionally biased region" description="Basic residues" evidence="1">
    <location>
        <begin position="396"/>
        <end position="421"/>
    </location>
</feature>
<evidence type="ECO:0000313" key="2">
    <source>
        <dbReference type="EMBL" id="APD74022.1"/>
    </source>
</evidence>
<sequence>MLFICTFITSSGVRAKTEPASTKITSRCLEPQYTTHLATDLEGRTTGLNQALTTLKQHLNAWKLLAQAADAADIRGGAYLLASHAEEEVRQKEQEIETYSDTIQTAVTRLRRRALYTAALDSIEYKSPTANPTKGNGANTDFTCTQVFPTTAASTKPGCKLDNLATIFAGDNRLSLEGVHTIKLLPKASLAPPQPKVVSTAKGNQADYNLGTLPPGKCATSASGGADVYVKLDISADPSPSTASAPVDLHKPPGPGPSCIPEPDSAEQIITNNDYVIAAVCRALHAEKPAISKPEDYAGDTIATNRANQRLFADYIAETTGEQMTKEQIEAKLKDMYSTKGNNFENNFIKTLNSVTATYTTEDKTKTGKLLEIAKDGNTVKAFAYLDARRTDTKKKPMTAGKRTARRKQTQKTKPKKRKTGIIKQPQLSAKPLKKVNVTRQNAIGTLRQNSAKSKRERLFFQL</sequence>
<dbReference type="EMBL" id="KX700066">
    <property type="protein sequence ID" value="APD74022.1"/>
    <property type="molecule type" value="Genomic_DNA"/>
</dbReference>
<accession>A0A1J0R880</accession>
<feature type="region of interest" description="Disordered" evidence="1">
    <location>
        <begin position="391"/>
        <end position="433"/>
    </location>
</feature>
<protein>
    <submittedName>
        <fullName evidence="2">Variant surface glycoprotein 1125.2533</fullName>
    </submittedName>
</protein>
<evidence type="ECO:0000256" key="1">
    <source>
        <dbReference type="SAM" id="MobiDB-lite"/>
    </source>
</evidence>
<dbReference type="VEuPathDB" id="TriTrypDB:Tb927.5.4690"/>
<reference evidence="2" key="1">
    <citation type="submission" date="2016-08" db="EMBL/GenBank/DDBJ databases">
        <title>VSG repertoire of Trypanosoma brucei EATRO 1125.</title>
        <authorList>
            <person name="Cross G.A."/>
        </authorList>
    </citation>
    <scope>NUCLEOTIDE SEQUENCE</scope>
    <source>
        <strain evidence="2">EATRO 1125</strain>
    </source>
</reference>
<dbReference type="AlphaFoldDB" id="A0A1J0R880"/>
<dbReference type="SUPFAM" id="SSF58087">
    <property type="entry name" value="Variant surface glycoprotein (N-terminal domain)"/>
    <property type="match status" value="1"/>
</dbReference>
<organism evidence="2">
    <name type="scientific">Trypanosoma brucei</name>
    <dbReference type="NCBI Taxonomy" id="5691"/>
    <lineage>
        <taxon>Eukaryota</taxon>
        <taxon>Discoba</taxon>
        <taxon>Euglenozoa</taxon>
        <taxon>Kinetoplastea</taxon>
        <taxon>Metakinetoplastina</taxon>
        <taxon>Trypanosomatida</taxon>
        <taxon>Trypanosomatidae</taxon>
        <taxon>Trypanosoma</taxon>
    </lineage>
</organism>
<name>A0A1J0R880_9TRYP</name>
<proteinExistence type="predicted"/>